<keyword evidence="4" id="KW-1185">Reference proteome</keyword>
<evidence type="ECO:0000259" key="2">
    <source>
        <dbReference type="Pfam" id="PF12706"/>
    </source>
</evidence>
<evidence type="ECO:0000256" key="1">
    <source>
        <dbReference type="SAM" id="Phobius"/>
    </source>
</evidence>
<name>A0ABS1FT47_9FLAO</name>
<evidence type="ECO:0000313" key="4">
    <source>
        <dbReference type="Proteomes" id="UP000628669"/>
    </source>
</evidence>
<dbReference type="PANTHER" id="PTHR15032">
    <property type="entry name" value="N-ACYL-PHOSPHATIDYLETHANOLAMINE-HYDROLYZING PHOSPHOLIPASE D"/>
    <property type="match status" value="1"/>
</dbReference>
<dbReference type="RefSeq" id="WP_200244697.1">
    <property type="nucleotide sequence ID" value="NZ_JAENHK010000007.1"/>
</dbReference>
<gene>
    <name evidence="3" type="ORF">JHL15_07550</name>
</gene>
<keyword evidence="1" id="KW-0472">Membrane</keyword>
<dbReference type="SUPFAM" id="SSF56281">
    <property type="entry name" value="Metallo-hydrolase/oxidoreductase"/>
    <property type="match status" value="1"/>
</dbReference>
<proteinExistence type="predicted"/>
<dbReference type="InterPro" id="IPR036866">
    <property type="entry name" value="RibonucZ/Hydroxyglut_hydro"/>
</dbReference>
<evidence type="ECO:0000313" key="3">
    <source>
        <dbReference type="EMBL" id="MBK1895596.1"/>
    </source>
</evidence>
<protein>
    <submittedName>
        <fullName evidence="3">MBL fold metallo-hydrolase</fullName>
    </submittedName>
</protein>
<dbReference type="PANTHER" id="PTHR15032:SF4">
    <property type="entry name" value="N-ACYL-PHOSPHATIDYLETHANOLAMINE-HYDROLYZING PHOSPHOLIPASE D"/>
    <property type="match status" value="1"/>
</dbReference>
<dbReference type="Pfam" id="PF12706">
    <property type="entry name" value="Lactamase_B_2"/>
    <property type="match status" value="1"/>
</dbReference>
<keyword evidence="1" id="KW-0812">Transmembrane</keyword>
<dbReference type="InterPro" id="IPR001279">
    <property type="entry name" value="Metallo-B-lactamas"/>
</dbReference>
<feature type="domain" description="Metallo-beta-lactamase" evidence="2">
    <location>
        <begin position="131"/>
        <end position="324"/>
    </location>
</feature>
<dbReference type="EMBL" id="JAENHK010000007">
    <property type="protein sequence ID" value="MBK1895596.1"/>
    <property type="molecule type" value="Genomic_DNA"/>
</dbReference>
<accession>A0ABS1FT47</accession>
<organism evidence="3 4">
    <name type="scientific">Chryseobacterium paridis</name>
    <dbReference type="NCBI Taxonomy" id="2800328"/>
    <lineage>
        <taxon>Bacteria</taxon>
        <taxon>Pseudomonadati</taxon>
        <taxon>Bacteroidota</taxon>
        <taxon>Flavobacteriia</taxon>
        <taxon>Flavobacteriales</taxon>
        <taxon>Weeksellaceae</taxon>
        <taxon>Chryseobacterium group</taxon>
        <taxon>Chryseobacterium</taxon>
    </lineage>
</organism>
<feature type="transmembrane region" description="Helical" evidence="1">
    <location>
        <begin position="14"/>
        <end position="33"/>
    </location>
</feature>
<comment type="caution">
    <text evidence="3">The sequence shown here is derived from an EMBL/GenBank/DDBJ whole genome shotgun (WGS) entry which is preliminary data.</text>
</comment>
<dbReference type="Gene3D" id="3.60.15.10">
    <property type="entry name" value="Ribonuclease Z/Hydroxyacylglutathione hydrolase-like"/>
    <property type="match status" value="1"/>
</dbReference>
<keyword evidence="1" id="KW-1133">Transmembrane helix</keyword>
<sequence>MSTLRKVTRIFKRILIVLSVLVVVLTIATFFYMRQDKFGALPEGKRLELVKSSPHYKDGRFRNLVERPTLTKGYSMPGVLYETLFTKFPNRSPVDSLPSIKTNLKSLDPSENAYVWFGHSSFFLQVDGIKILADPVFSGKASPIPGSVTAYKGSDIYTVAGLPDIDYLLLSHDHYDHLDYETVKALQTKVKYVVCGLGNGAHFERWGYTPKQIIEKDWYESVEVKPGFKILTESTHHDSGRGFTSGQALWLSFLIQAPSMNIYYSGDGGRDDRFKTIGSKYGKIDWAIMECGQYNKAWQSVHELPEEVALATQELGARNLLPVHNSKFTLANHPWKEPLEKITALSKNKSYRLATPMIGELVQLDNQQQQFKEWWKTVN</sequence>
<reference evidence="4" key="1">
    <citation type="submission" date="2021-01" db="EMBL/GenBank/DDBJ databases">
        <title>Genome public.</title>
        <authorList>
            <person name="Liu C."/>
            <person name="Sun Q."/>
        </authorList>
    </citation>
    <scope>NUCLEOTIDE SEQUENCE [LARGE SCALE GENOMIC DNA]</scope>
    <source>
        <strain evidence="4">YIM B02567</strain>
    </source>
</reference>
<dbReference type="Proteomes" id="UP000628669">
    <property type="component" value="Unassembled WGS sequence"/>
</dbReference>